<reference evidence="10" key="2">
    <citation type="submission" date="2025-09" db="UniProtKB">
        <authorList>
            <consortium name="Ensembl"/>
        </authorList>
    </citation>
    <scope>IDENTIFICATION</scope>
</reference>
<keyword evidence="6" id="KW-0472">Membrane</keyword>
<keyword evidence="4" id="KW-1133">Transmembrane helix</keyword>
<sequence>MFKVMQLVAAPASLSLLTVQVYASSSEKGNFEKGNFKKELVKVDELSLYSSPTHKFRYVDDSQSPLEEFISKLRHSMGPYTAWCQALYVKAMPKVENAVEHGRESCEFLANAPPGFYPRLGVISFAGVVGLFLARGSKIKRLIYPVAFMGIGASLYYPQQAVAVAQVAGSQLYDWSLQGYVAVESLWKDGPKKKRSVKKATDKSEAVGSCEE</sequence>
<dbReference type="Proteomes" id="UP000694392">
    <property type="component" value="Unplaced"/>
</dbReference>
<dbReference type="Pfam" id="PF09769">
    <property type="entry name" value="ApoO"/>
    <property type="match status" value="1"/>
</dbReference>
<organism evidence="10 11">
    <name type="scientific">Sphenodon punctatus</name>
    <name type="common">Tuatara</name>
    <name type="synonym">Hatteria punctata</name>
    <dbReference type="NCBI Taxonomy" id="8508"/>
    <lineage>
        <taxon>Eukaryota</taxon>
        <taxon>Metazoa</taxon>
        <taxon>Chordata</taxon>
        <taxon>Craniata</taxon>
        <taxon>Vertebrata</taxon>
        <taxon>Euteleostomi</taxon>
        <taxon>Lepidosauria</taxon>
        <taxon>Sphenodontia</taxon>
        <taxon>Sphenodontidae</taxon>
        <taxon>Sphenodon</taxon>
    </lineage>
</organism>
<dbReference type="GO" id="GO:0005576">
    <property type="term" value="C:extracellular region"/>
    <property type="evidence" value="ECO:0007669"/>
    <property type="project" value="Ensembl"/>
</dbReference>
<evidence type="ECO:0000313" key="11">
    <source>
        <dbReference type="Proteomes" id="UP000694392"/>
    </source>
</evidence>
<dbReference type="InterPro" id="IPR019166">
    <property type="entry name" value="MIC26/MIC27"/>
</dbReference>
<keyword evidence="9" id="KW-0732">Signal</keyword>
<proteinExistence type="inferred from homology"/>
<comment type="subunit">
    <text evidence="7">Component of the mitochondrial contact site and cristae organizing system (MICOS) complex.</text>
</comment>
<dbReference type="GO" id="GO:0000139">
    <property type="term" value="C:Golgi membrane"/>
    <property type="evidence" value="ECO:0007669"/>
    <property type="project" value="Ensembl"/>
</dbReference>
<keyword evidence="3" id="KW-0812">Transmembrane</keyword>
<feature type="chain" id="PRO_5034582066" description="MICOS complex subunit" evidence="9">
    <location>
        <begin position="24"/>
        <end position="212"/>
    </location>
</feature>
<dbReference type="InterPro" id="IPR033182">
    <property type="entry name" value="MIC26/MIC27_animal"/>
</dbReference>
<protein>
    <recommendedName>
        <fullName evidence="7">MICOS complex subunit</fullName>
    </recommendedName>
</protein>
<evidence type="ECO:0000256" key="1">
    <source>
        <dbReference type="ARBA" id="ARBA00004325"/>
    </source>
</evidence>
<dbReference type="GO" id="GO:0005829">
    <property type="term" value="C:cytosol"/>
    <property type="evidence" value="ECO:0007669"/>
    <property type="project" value="Ensembl"/>
</dbReference>
<evidence type="ECO:0000256" key="2">
    <source>
        <dbReference type="ARBA" id="ARBA00010904"/>
    </source>
</evidence>
<name>A0A8D0L0P2_SPHPU</name>
<evidence type="ECO:0000256" key="9">
    <source>
        <dbReference type="SAM" id="SignalP"/>
    </source>
</evidence>
<evidence type="ECO:0000256" key="7">
    <source>
        <dbReference type="RuleBase" id="RU363021"/>
    </source>
</evidence>
<dbReference type="GO" id="GO:0061617">
    <property type="term" value="C:MICOS complex"/>
    <property type="evidence" value="ECO:0007669"/>
    <property type="project" value="UniProtKB-UniRule"/>
</dbReference>
<dbReference type="AlphaFoldDB" id="A0A8D0L0P2"/>
<evidence type="ECO:0000256" key="8">
    <source>
        <dbReference type="SAM" id="MobiDB-lite"/>
    </source>
</evidence>
<dbReference type="Ensembl" id="ENSSPUT00000000055.1">
    <property type="protein sequence ID" value="ENSSPUP00000000050.1"/>
    <property type="gene ID" value="ENSSPUG00000000078.1"/>
</dbReference>
<evidence type="ECO:0000256" key="3">
    <source>
        <dbReference type="ARBA" id="ARBA00022692"/>
    </source>
</evidence>
<evidence type="ECO:0000256" key="5">
    <source>
        <dbReference type="ARBA" id="ARBA00023128"/>
    </source>
</evidence>
<dbReference type="GeneTree" id="ENSGT00530000063666"/>
<dbReference type="OMA" id="KVYASQK"/>
<comment type="similarity">
    <text evidence="2">Belongs to the apolipoprotein O/MICOS complex subunit Mic27 family.</text>
</comment>
<comment type="subcellular location">
    <subcellularLocation>
        <location evidence="7">Mitochondrion inner membrane</location>
    </subcellularLocation>
    <subcellularLocation>
        <location evidence="1">Mitochondrion membrane</location>
    </subcellularLocation>
</comment>
<evidence type="ECO:0000256" key="4">
    <source>
        <dbReference type="ARBA" id="ARBA00022989"/>
    </source>
</evidence>
<keyword evidence="7" id="KW-0999">Mitochondrion inner membrane</keyword>
<evidence type="ECO:0000313" key="10">
    <source>
        <dbReference type="Ensembl" id="ENSSPUP00000000050.1"/>
    </source>
</evidence>
<keyword evidence="5 7" id="KW-0496">Mitochondrion</keyword>
<keyword evidence="11" id="KW-1185">Reference proteome</keyword>
<dbReference type="GO" id="GO:0005789">
    <property type="term" value="C:endoplasmic reticulum membrane"/>
    <property type="evidence" value="ECO:0007669"/>
    <property type="project" value="Ensembl"/>
</dbReference>
<feature type="region of interest" description="Disordered" evidence="8">
    <location>
        <begin position="191"/>
        <end position="212"/>
    </location>
</feature>
<comment type="function">
    <text evidence="7">Component of the MICOS complex, a large protein complex of the mitochondrial inner membrane that plays crucial roles in the maintenance of crista junctions, inner membrane architecture, and formation of contact sites to the outer membrane.</text>
</comment>
<evidence type="ECO:0000256" key="6">
    <source>
        <dbReference type="ARBA" id="ARBA00023136"/>
    </source>
</evidence>
<dbReference type="PANTHER" id="PTHR14564">
    <property type="entry name" value="MICOS COMPLEX SUBUNIT MIC26 / MIC27 FAMILY MEMBER"/>
    <property type="match status" value="1"/>
</dbReference>
<feature type="signal peptide" evidence="9">
    <location>
        <begin position="1"/>
        <end position="23"/>
    </location>
</feature>
<reference evidence="10" key="1">
    <citation type="submission" date="2025-08" db="UniProtKB">
        <authorList>
            <consortium name="Ensembl"/>
        </authorList>
    </citation>
    <scope>IDENTIFICATION</scope>
</reference>
<gene>
    <name evidence="10" type="primary">APOO</name>
</gene>
<accession>A0A8D0L0P2</accession>
<dbReference type="GO" id="GO:0042407">
    <property type="term" value="P:cristae formation"/>
    <property type="evidence" value="ECO:0007669"/>
    <property type="project" value="Ensembl"/>
</dbReference>